<dbReference type="PROSITE" id="PS00643">
    <property type="entry name" value="COMPLEX1_75K_3"/>
    <property type="match status" value="1"/>
</dbReference>
<dbReference type="InterPro" id="IPR000283">
    <property type="entry name" value="NADH_UbQ_OxRdtase_75kDa_su_CS"/>
</dbReference>
<keyword evidence="7 10" id="KW-0411">Iron-sulfur</keyword>
<evidence type="ECO:0000259" key="13">
    <source>
        <dbReference type="PROSITE" id="PS51839"/>
    </source>
</evidence>
<dbReference type="CDD" id="cd02773">
    <property type="entry name" value="MopB_Res-Cmplx1_Nad11"/>
    <property type="match status" value="1"/>
</dbReference>
<dbReference type="Pfam" id="PF09326">
    <property type="entry name" value="NADH_dhqG_C"/>
    <property type="match status" value="1"/>
</dbReference>
<dbReference type="SUPFAM" id="SSF54292">
    <property type="entry name" value="2Fe-2S ferredoxin-like"/>
    <property type="match status" value="1"/>
</dbReference>
<evidence type="ECO:0000256" key="10">
    <source>
        <dbReference type="RuleBase" id="RU003525"/>
    </source>
</evidence>
<dbReference type="InterPro" id="IPR050123">
    <property type="entry name" value="Prok_molybdopt-oxidoreductase"/>
</dbReference>
<dbReference type="Gene3D" id="3.40.50.740">
    <property type="match status" value="1"/>
</dbReference>
<evidence type="ECO:0000256" key="8">
    <source>
        <dbReference type="ARBA" id="ARBA00023027"/>
    </source>
</evidence>
<dbReference type="Pfam" id="PF22151">
    <property type="entry name" value="Fer4_NDSU1"/>
    <property type="match status" value="1"/>
</dbReference>
<protein>
    <recommendedName>
        <fullName evidence="10">NADH-quinone oxidoreductase</fullName>
        <ecNumber evidence="10">7.1.1.-</ecNumber>
    </recommendedName>
</protein>
<evidence type="ECO:0000256" key="7">
    <source>
        <dbReference type="ARBA" id="ARBA00023014"/>
    </source>
</evidence>
<feature type="domain" description="4Fe-4S His(Cys)3-ligated-type" evidence="13">
    <location>
        <begin position="78"/>
        <end position="117"/>
    </location>
</feature>
<evidence type="ECO:0000256" key="6">
    <source>
        <dbReference type="ARBA" id="ARBA00023004"/>
    </source>
</evidence>
<accession>A0ABT3Q691</accession>
<dbReference type="NCBIfam" id="TIGR01973">
    <property type="entry name" value="NuoG"/>
    <property type="match status" value="1"/>
</dbReference>
<proteinExistence type="inferred from homology"/>
<evidence type="ECO:0000256" key="4">
    <source>
        <dbReference type="ARBA" id="ARBA00022723"/>
    </source>
</evidence>
<keyword evidence="5 10" id="KW-1278">Translocase</keyword>
<keyword evidence="8 10" id="KW-0520">NAD</keyword>
<evidence type="ECO:0000259" key="12">
    <source>
        <dbReference type="PROSITE" id="PS51669"/>
    </source>
</evidence>
<dbReference type="SUPFAM" id="SSF53706">
    <property type="entry name" value="Formate dehydrogenase/DMSO reductase, domains 1-3"/>
    <property type="match status" value="1"/>
</dbReference>
<sequence>MVRVIVDGTPVDVPPDFSALQACEAAGKEIPRFCYHERLSVAGNCRMCLVQVARAPKPVASCGFPVSEGMEILTDTEVVRRARRAVMEFLLINHPLDCPICDQGGECDLQDQAYGYGTGISRYHEAKRAVTDKDIGPLVKTVMTRCIQCTRCVRFTTEVAGTPELGMVFRGENAEITTYVEKALTSELSGNLIDVCPVGALTSKPAAFHGRSWEYKKTDSIDVMDAVGTNIQVHARSGEVMRIVPRVNDEVNEEWLSDKGRFSIDGLKRRRLDRPWVRVHGKLVEASWQDAFVALARRLDGVAGYQIGAVAGDLCDAESLCALKDLMAALGSPNVDCRQDNAWYDLTSREGYLFNSGITGIGEADVLLLVGTHPRHEAPVLNARIRKRFLAAGRGHFPIGMIGQPPTDPTYDVTVLGDGPEALGALQAGGSEFAEAFRKAKRPMIILGHGALTRPDAAGIYAACQTLLSQGEAVAEGWQGLNILHTAASRVAGLDLGLVPGLRGRSASGMLRGGVDILWLLGADEFPVDKIGTETFVVYQGHHGDAAAARADIILPGAAYTEKPGTYVNTEGRVQRSFRAVFPPGEAREDWRILRAFSEVLGKTLPYDTLEAVRERMAAINPVFRQGGGGLQPAAQIAGQGTSAPAAAASVSAPEGRVEAGAFRPVVRDYYLTNAISRASPTMAECSRVYGPAAAVAAE</sequence>
<evidence type="ECO:0000256" key="9">
    <source>
        <dbReference type="ARBA" id="ARBA00047712"/>
    </source>
</evidence>
<dbReference type="PANTHER" id="PTHR43105:SF13">
    <property type="entry name" value="NADH-UBIQUINONE OXIDOREDUCTASE 75 KDA SUBUNIT, MITOCHONDRIAL"/>
    <property type="match status" value="1"/>
</dbReference>
<dbReference type="InterPro" id="IPR015405">
    <property type="entry name" value="NDUFS1-like_C"/>
</dbReference>
<dbReference type="SUPFAM" id="SSF54862">
    <property type="entry name" value="4Fe-4S ferredoxins"/>
    <property type="match status" value="1"/>
</dbReference>
<dbReference type="PROSITE" id="PS00642">
    <property type="entry name" value="COMPLEX1_75K_2"/>
    <property type="match status" value="1"/>
</dbReference>
<comment type="function">
    <text evidence="10">NDH-1 shuttles electrons from NADH, via FMN and iron-sulfur (Fe-S) centers, to quinones in the respiratory chain. Couples the redox reaction to proton translocation (for every two electrons transferred, four hydrogen ions are translocated across the cytoplasmic membrane), and thus conserves the redox energy in a proton gradient.</text>
</comment>
<feature type="domain" description="2Fe-2S ferredoxin-type" evidence="11">
    <location>
        <begin position="1"/>
        <end position="78"/>
    </location>
</feature>
<dbReference type="InterPro" id="IPR006656">
    <property type="entry name" value="Mopterin_OxRdtase"/>
</dbReference>
<dbReference type="Pfam" id="PF13510">
    <property type="entry name" value="Fer2_4"/>
    <property type="match status" value="1"/>
</dbReference>
<dbReference type="InterPro" id="IPR036010">
    <property type="entry name" value="2Fe-2S_ferredoxin-like_sf"/>
</dbReference>
<keyword evidence="15" id="KW-1185">Reference proteome</keyword>
<dbReference type="Pfam" id="PF00384">
    <property type="entry name" value="Molybdopterin"/>
    <property type="match status" value="1"/>
</dbReference>
<dbReference type="Gene3D" id="3.10.20.740">
    <property type="match status" value="1"/>
</dbReference>
<dbReference type="EC" id="7.1.1.-" evidence="10"/>
<keyword evidence="6 10" id="KW-0408">Iron</keyword>
<dbReference type="Gene3D" id="3.30.70.20">
    <property type="match status" value="1"/>
</dbReference>
<dbReference type="CDD" id="cd00207">
    <property type="entry name" value="fer2"/>
    <property type="match status" value="1"/>
</dbReference>
<keyword evidence="3 10" id="KW-0004">4Fe-4S</keyword>
<dbReference type="Proteomes" id="UP001526446">
    <property type="component" value="Unassembled WGS sequence"/>
</dbReference>
<comment type="caution">
    <text evidence="14">The sequence shown here is derived from an EMBL/GenBank/DDBJ whole genome shotgun (WGS) entry which is preliminary data.</text>
</comment>
<comment type="cofactor">
    <cofactor evidence="10">
        <name>[2Fe-2S] cluster</name>
        <dbReference type="ChEBI" id="CHEBI:190135"/>
    </cofactor>
    <text evidence="10">Binds 1 [2Fe-2S] cluster per subunit.</text>
</comment>
<gene>
    <name evidence="14" type="primary">nuoG</name>
    <name evidence="14" type="ORF">OQ252_05065</name>
</gene>
<dbReference type="Pfam" id="PF22117">
    <property type="entry name" value="Fer4_Nqo3"/>
    <property type="match status" value="1"/>
</dbReference>
<evidence type="ECO:0000256" key="3">
    <source>
        <dbReference type="ARBA" id="ARBA00022485"/>
    </source>
</evidence>
<dbReference type="InterPro" id="IPR054351">
    <property type="entry name" value="NADH_UbQ_OxRdtase_ferredoxin"/>
</dbReference>
<organism evidence="14 15">
    <name type="scientific">Acetobacter farinalis</name>
    <dbReference type="NCBI Taxonomy" id="1260984"/>
    <lineage>
        <taxon>Bacteria</taxon>
        <taxon>Pseudomonadati</taxon>
        <taxon>Pseudomonadota</taxon>
        <taxon>Alphaproteobacteria</taxon>
        <taxon>Acetobacterales</taxon>
        <taxon>Acetobacteraceae</taxon>
        <taxon>Acetobacter</taxon>
    </lineage>
</organism>
<comment type="catalytic activity">
    <reaction evidence="9 10">
        <text>a quinone + NADH + 5 H(+)(in) = a quinol + NAD(+) + 4 H(+)(out)</text>
        <dbReference type="Rhea" id="RHEA:57888"/>
        <dbReference type="ChEBI" id="CHEBI:15378"/>
        <dbReference type="ChEBI" id="CHEBI:24646"/>
        <dbReference type="ChEBI" id="CHEBI:57540"/>
        <dbReference type="ChEBI" id="CHEBI:57945"/>
        <dbReference type="ChEBI" id="CHEBI:132124"/>
    </reaction>
</comment>
<comment type="similarity">
    <text evidence="2 10">Belongs to the complex I 75 kDa subunit family.</text>
</comment>
<dbReference type="PROSITE" id="PS00641">
    <property type="entry name" value="COMPLEX1_75K_1"/>
    <property type="match status" value="1"/>
</dbReference>
<dbReference type="EMBL" id="JAPIUX010000003">
    <property type="protein sequence ID" value="MCX2560774.1"/>
    <property type="molecule type" value="Genomic_DNA"/>
</dbReference>
<dbReference type="RefSeq" id="WP_166120543.1">
    <property type="nucleotide sequence ID" value="NZ_JAPIUX010000003.1"/>
</dbReference>
<reference evidence="14 15" key="1">
    <citation type="submission" date="2022-11" db="EMBL/GenBank/DDBJ databases">
        <title>Genome sequencing of Acetobacter type strain.</title>
        <authorList>
            <person name="Heo J."/>
            <person name="Lee D."/>
            <person name="Han B.-H."/>
            <person name="Hong S.-B."/>
            <person name="Kwon S.-W."/>
        </authorList>
    </citation>
    <scope>NUCLEOTIDE SEQUENCE [LARGE SCALE GENOMIC DNA]</scope>
    <source>
        <strain evidence="14 15">KACC 21251</strain>
    </source>
</reference>
<dbReference type="Pfam" id="PF10588">
    <property type="entry name" value="NADH-G_4Fe-4S_3"/>
    <property type="match status" value="1"/>
</dbReference>
<comment type="cofactor">
    <cofactor evidence="1 10">
        <name>[4Fe-4S] cluster</name>
        <dbReference type="ChEBI" id="CHEBI:49883"/>
    </cofactor>
</comment>
<evidence type="ECO:0000256" key="1">
    <source>
        <dbReference type="ARBA" id="ARBA00001966"/>
    </source>
</evidence>
<dbReference type="PROSITE" id="PS51085">
    <property type="entry name" value="2FE2S_FER_2"/>
    <property type="match status" value="1"/>
</dbReference>
<dbReference type="PROSITE" id="PS51669">
    <property type="entry name" value="4FE4S_MOW_BIS_MGD"/>
    <property type="match status" value="1"/>
</dbReference>
<evidence type="ECO:0000256" key="5">
    <source>
        <dbReference type="ARBA" id="ARBA00022967"/>
    </source>
</evidence>
<dbReference type="PANTHER" id="PTHR43105">
    <property type="entry name" value="RESPIRATORY NITRATE REDUCTASE"/>
    <property type="match status" value="1"/>
</dbReference>
<dbReference type="InterPro" id="IPR019574">
    <property type="entry name" value="NADH_UbQ_OxRdtase_Gsu_4Fe4S-bd"/>
</dbReference>
<dbReference type="Gene3D" id="3.30.200.210">
    <property type="match status" value="1"/>
</dbReference>
<dbReference type="InterPro" id="IPR010228">
    <property type="entry name" value="NADH_UbQ_OxRdtase_Gsu"/>
</dbReference>
<evidence type="ECO:0000259" key="11">
    <source>
        <dbReference type="PROSITE" id="PS51085"/>
    </source>
</evidence>
<dbReference type="InterPro" id="IPR001041">
    <property type="entry name" value="2Fe-2S_ferredoxin-type"/>
</dbReference>
<feature type="domain" description="4Fe-4S Mo/W bis-MGD-type" evidence="12">
    <location>
        <begin position="215"/>
        <end position="271"/>
    </location>
</feature>
<keyword evidence="4 10" id="KW-0479">Metal-binding</keyword>
<keyword evidence="10" id="KW-0874">Quinone</keyword>
<evidence type="ECO:0000313" key="14">
    <source>
        <dbReference type="EMBL" id="MCX2560774.1"/>
    </source>
</evidence>
<dbReference type="PROSITE" id="PS51839">
    <property type="entry name" value="4FE4S_HC3"/>
    <property type="match status" value="1"/>
</dbReference>
<keyword evidence="10" id="KW-0001">2Fe-2S</keyword>
<dbReference type="InterPro" id="IPR006963">
    <property type="entry name" value="Mopterin_OxRdtase_4Fe-4S_dom"/>
</dbReference>
<name>A0ABT3Q691_9PROT</name>
<dbReference type="SMART" id="SM00929">
    <property type="entry name" value="NADH-G_4Fe-4S_3"/>
    <property type="match status" value="1"/>
</dbReference>
<evidence type="ECO:0000256" key="2">
    <source>
        <dbReference type="ARBA" id="ARBA00005404"/>
    </source>
</evidence>
<evidence type="ECO:0000313" key="15">
    <source>
        <dbReference type="Proteomes" id="UP001526446"/>
    </source>
</evidence>